<reference evidence="2" key="1">
    <citation type="journal article" date="2019" name="Int. J. Syst. Evol. Microbiol.">
        <title>The Global Catalogue of Microorganisms (GCM) 10K type strain sequencing project: providing services to taxonomists for standard genome sequencing and annotation.</title>
        <authorList>
            <consortium name="The Broad Institute Genomics Platform"/>
            <consortium name="The Broad Institute Genome Sequencing Center for Infectious Disease"/>
            <person name="Wu L."/>
            <person name="Ma J."/>
        </authorList>
    </citation>
    <scope>NUCLEOTIDE SEQUENCE [LARGE SCALE GENOMIC DNA]</scope>
    <source>
        <strain evidence="2">CCM 8689</strain>
    </source>
</reference>
<proteinExistence type="predicted"/>
<dbReference type="EMBL" id="JBHSBY010000133">
    <property type="protein sequence ID" value="MFC4198067.1"/>
    <property type="molecule type" value="Genomic_DNA"/>
</dbReference>
<evidence type="ECO:0000313" key="2">
    <source>
        <dbReference type="Proteomes" id="UP001595792"/>
    </source>
</evidence>
<gene>
    <name evidence="1" type="ORF">ACFOUY_15280</name>
</gene>
<dbReference type="RefSeq" id="WP_378961842.1">
    <property type="nucleotide sequence ID" value="NZ_JBHRXC010000016.1"/>
</dbReference>
<keyword evidence="2" id="KW-1185">Reference proteome</keyword>
<sequence>MNKDCMIFKIGPEKFDELTQIFLVNKNSVTFLTEVKNMSEVIGAIFLKKTELEVKLEEFEQTYREK</sequence>
<organism evidence="1 2">
    <name type="scientific">Pedobacter jamesrossensis</name>
    <dbReference type="NCBI Taxonomy" id="1908238"/>
    <lineage>
        <taxon>Bacteria</taxon>
        <taxon>Pseudomonadati</taxon>
        <taxon>Bacteroidota</taxon>
        <taxon>Sphingobacteriia</taxon>
        <taxon>Sphingobacteriales</taxon>
        <taxon>Sphingobacteriaceae</taxon>
        <taxon>Pedobacter</taxon>
    </lineage>
</organism>
<accession>A0ABV8NR25</accession>
<name>A0ABV8NR25_9SPHI</name>
<comment type="caution">
    <text evidence="1">The sequence shown here is derived from an EMBL/GenBank/DDBJ whole genome shotgun (WGS) entry which is preliminary data.</text>
</comment>
<protein>
    <submittedName>
        <fullName evidence="1">Uncharacterized protein</fullName>
    </submittedName>
</protein>
<evidence type="ECO:0000313" key="1">
    <source>
        <dbReference type="EMBL" id="MFC4198067.1"/>
    </source>
</evidence>
<dbReference type="Proteomes" id="UP001595792">
    <property type="component" value="Unassembled WGS sequence"/>
</dbReference>